<evidence type="ECO:0000256" key="2">
    <source>
        <dbReference type="ARBA" id="ARBA00005982"/>
    </source>
</evidence>
<dbReference type="GO" id="GO:0071916">
    <property type="term" value="F:dipeptide transmembrane transporter activity"/>
    <property type="evidence" value="ECO:0007669"/>
    <property type="project" value="UniProtKB-ARBA"/>
</dbReference>
<feature type="transmembrane region" description="Helical" evidence="9">
    <location>
        <begin position="512"/>
        <end position="532"/>
    </location>
</feature>
<dbReference type="SUPFAM" id="SSF103473">
    <property type="entry name" value="MFS general substrate transporter"/>
    <property type="match status" value="1"/>
</dbReference>
<dbReference type="PANTHER" id="PTHR11654">
    <property type="entry name" value="OLIGOPEPTIDE TRANSPORTER-RELATED"/>
    <property type="match status" value="1"/>
</dbReference>
<evidence type="ECO:0000256" key="3">
    <source>
        <dbReference type="ARBA" id="ARBA00022448"/>
    </source>
</evidence>
<dbReference type="FunFam" id="1.20.1250.20:FF:000085">
    <property type="entry name" value="MFS peptide transporter Ptr2"/>
    <property type="match status" value="1"/>
</dbReference>
<evidence type="ECO:0000256" key="8">
    <source>
        <dbReference type="SAM" id="MobiDB-lite"/>
    </source>
</evidence>
<evidence type="ECO:0000313" key="10">
    <source>
        <dbReference type="EMBL" id="KAA8914939.1"/>
    </source>
</evidence>
<organism evidence="10 11">
    <name type="scientific">Trichomonascus ciferrii</name>
    <dbReference type="NCBI Taxonomy" id="44093"/>
    <lineage>
        <taxon>Eukaryota</taxon>
        <taxon>Fungi</taxon>
        <taxon>Dikarya</taxon>
        <taxon>Ascomycota</taxon>
        <taxon>Saccharomycotina</taxon>
        <taxon>Dipodascomycetes</taxon>
        <taxon>Dipodascales</taxon>
        <taxon>Trichomonascaceae</taxon>
        <taxon>Trichomonascus</taxon>
        <taxon>Trichomonascus ciferrii complex</taxon>
    </lineage>
</organism>
<dbReference type="EMBL" id="SWFS01000189">
    <property type="protein sequence ID" value="KAA8914939.1"/>
    <property type="molecule type" value="Genomic_DNA"/>
</dbReference>
<keyword evidence="4 9" id="KW-0812">Transmembrane</keyword>
<evidence type="ECO:0000256" key="9">
    <source>
        <dbReference type="SAM" id="Phobius"/>
    </source>
</evidence>
<gene>
    <name evidence="10" type="ORF">TRICI_002775</name>
</gene>
<dbReference type="VEuPathDB" id="FungiDB:TRICI_002775"/>
<evidence type="ECO:0008006" key="12">
    <source>
        <dbReference type="Google" id="ProtNLM"/>
    </source>
</evidence>
<dbReference type="InterPro" id="IPR036259">
    <property type="entry name" value="MFS_trans_sf"/>
</dbReference>
<feature type="transmembrane region" description="Helical" evidence="9">
    <location>
        <begin position="209"/>
        <end position="230"/>
    </location>
</feature>
<proteinExistence type="inferred from homology"/>
<dbReference type="InterPro" id="IPR018456">
    <property type="entry name" value="PTR2_symporter_CS"/>
</dbReference>
<evidence type="ECO:0000256" key="1">
    <source>
        <dbReference type="ARBA" id="ARBA00004141"/>
    </source>
</evidence>
<comment type="similarity">
    <text evidence="2">Belongs to the major facilitator superfamily. Proton-dependent oligopeptide transporter (POT/PTR) (TC 2.A.17) family.</text>
</comment>
<name>A0A642V5Q3_9ASCO</name>
<evidence type="ECO:0000256" key="6">
    <source>
        <dbReference type="ARBA" id="ARBA00022989"/>
    </source>
</evidence>
<keyword evidence="5" id="KW-0653">Protein transport</keyword>
<keyword evidence="11" id="KW-1185">Reference proteome</keyword>
<evidence type="ECO:0000313" key="11">
    <source>
        <dbReference type="Proteomes" id="UP000761534"/>
    </source>
</evidence>
<accession>A0A642V5Q3</accession>
<feature type="transmembrane region" description="Helical" evidence="9">
    <location>
        <begin position="322"/>
        <end position="342"/>
    </location>
</feature>
<feature type="transmembrane region" description="Helical" evidence="9">
    <location>
        <begin position="128"/>
        <end position="150"/>
    </location>
</feature>
<keyword evidence="6 9" id="KW-1133">Transmembrane helix</keyword>
<protein>
    <recommendedName>
        <fullName evidence="12">Major facilitator superfamily (MFS) profile domain-containing protein</fullName>
    </recommendedName>
</protein>
<feature type="transmembrane region" description="Helical" evidence="9">
    <location>
        <begin position="156"/>
        <end position="175"/>
    </location>
</feature>
<dbReference type="GO" id="GO:0005886">
    <property type="term" value="C:plasma membrane"/>
    <property type="evidence" value="ECO:0007669"/>
    <property type="project" value="UniProtKB-ARBA"/>
</dbReference>
<feature type="transmembrane region" description="Helical" evidence="9">
    <location>
        <begin position="484"/>
        <end position="506"/>
    </location>
</feature>
<evidence type="ECO:0000256" key="7">
    <source>
        <dbReference type="ARBA" id="ARBA00023136"/>
    </source>
</evidence>
<feature type="transmembrane region" description="Helical" evidence="9">
    <location>
        <begin position="362"/>
        <end position="383"/>
    </location>
</feature>
<evidence type="ECO:0000256" key="4">
    <source>
        <dbReference type="ARBA" id="ARBA00022692"/>
    </source>
</evidence>
<keyword evidence="3" id="KW-0813">Transport</keyword>
<feature type="region of interest" description="Disordered" evidence="8">
    <location>
        <begin position="1"/>
        <end position="24"/>
    </location>
</feature>
<dbReference type="PROSITE" id="PS01022">
    <property type="entry name" value="PTR2_1"/>
    <property type="match status" value="1"/>
</dbReference>
<comment type="caution">
    <text evidence="10">The sequence shown here is derived from an EMBL/GenBank/DDBJ whole genome shotgun (WGS) entry which is preliminary data.</text>
</comment>
<dbReference type="Proteomes" id="UP000761534">
    <property type="component" value="Unassembled WGS sequence"/>
</dbReference>
<feature type="compositionally biased region" description="Basic and acidic residues" evidence="8">
    <location>
        <begin position="1"/>
        <end position="13"/>
    </location>
</feature>
<comment type="subcellular location">
    <subcellularLocation>
        <location evidence="1">Membrane</location>
        <topology evidence="1">Multi-pass membrane protein</topology>
    </subcellularLocation>
</comment>
<dbReference type="Gene3D" id="1.20.1250.20">
    <property type="entry name" value="MFS general substrate transporter like domains"/>
    <property type="match status" value="1"/>
</dbReference>
<feature type="transmembrane region" description="Helical" evidence="9">
    <location>
        <begin position="452"/>
        <end position="472"/>
    </location>
</feature>
<reference evidence="10" key="1">
    <citation type="journal article" date="2019" name="G3 (Bethesda)">
        <title>Genome Assemblies of Two Rare Opportunistic Yeast Pathogens: Diutina rugosa (syn. Candida rugosa) and Trichomonascus ciferrii (syn. Candida ciferrii).</title>
        <authorList>
            <person name="Mixao V."/>
            <person name="Saus E."/>
            <person name="Hansen A.P."/>
            <person name="Lass-Florl C."/>
            <person name="Gabaldon T."/>
        </authorList>
    </citation>
    <scope>NUCLEOTIDE SEQUENCE</scope>
    <source>
        <strain evidence="10">CBS 4856</strain>
    </source>
</reference>
<feature type="transmembrane region" description="Helical" evidence="9">
    <location>
        <begin position="395"/>
        <end position="415"/>
    </location>
</feature>
<keyword evidence="7 9" id="KW-0472">Membrane</keyword>
<dbReference type="OrthoDB" id="8904098at2759"/>
<keyword evidence="5" id="KW-0571">Peptide transport</keyword>
<evidence type="ECO:0000256" key="5">
    <source>
        <dbReference type="ARBA" id="ARBA00022856"/>
    </source>
</evidence>
<feature type="transmembrane region" description="Helical" evidence="9">
    <location>
        <begin position="242"/>
        <end position="262"/>
    </location>
</feature>
<dbReference type="AlphaFoldDB" id="A0A642V5Q3"/>
<dbReference type="Pfam" id="PF00854">
    <property type="entry name" value="PTR2"/>
    <property type="match status" value="1"/>
</dbReference>
<sequence length="572" mass="63626">MSEDPDRKVEKVDSNSNDSDNFAVQMLPGPEPTEEELRTLHKVGDRLPIATWLVALVELCERFTYYGLSGPFQNYMQIPRHGANQVGGLGLGQSSATALSYFFQFWCYVTPIPGAIVSDLWWGKYKTIFVSAIIYVIGNLILFVTSLPVSLDHGKAGMGGLVTAMVVIGLGAGGIKSNVSPMIAEQYTITKPYVKTKKNGTRVIVDPNITIQTVFMIFYMCINFGSLSNIATTELEYNVDFWAAYLLPFCFFFVGILALIVGKNFYIKKPPMGSVIPDAFKICWIAIRNKFDLEAAKPTVRRERGQQEPMWSDLFVDEVRRALIGCKVFVIYPIFWLDYGQMLNNFVSQAGQMNTHGLPNDIMQSVNSIAIVVFIPVVNKLVYPFLRKIGLPMRPVTRIFVGFMCSALGMAYAAIVQHLIYSTGPCYKLVLSDECSAGAVPNDIHVAIQTPAYVFTSFAEIFASITGLEYAYTKAPANMKSFIMSLFLVTNAFGSALGIALSPVAVNPKLQWMYVGLCGATVIAGVLFFLVFRHLNEREEELNVIDAEYTAELNANLKHQNQEKKKDEETHV</sequence>
<dbReference type="InterPro" id="IPR000109">
    <property type="entry name" value="POT_fam"/>
</dbReference>